<comment type="function">
    <text evidence="5">A flexible structure which links the flagellar filament to the drive apparatus in the basal body.</text>
</comment>
<dbReference type="Pfam" id="PF00460">
    <property type="entry name" value="Flg_bb_rod"/>
    <property type="match status" value="1"/>
</dbReference>
<comment type="subcellular location">
    <subcellularLocation>
        <location evidence="1 5">Bacterial flagellum basal body</location>
    </subcellularLocation>
</comment>
<gene>
    <name evidence="10" type="ORF">CCE28_07065</name>
</gene>
<dbReference type="Pfam" id="PF22692">
    <property type="entry name" value="LlgE_F_G_D1"/>
    <property type="match status" value="1"/>
</dbReference>
<accession>A0A267MKK5</accession>
<evidence type="ECO:0000259" key="7">
    <source>
        <dbReference type="Pfam" id="PF06429"/>
    </source>
</evidence>
<comment type="caution">
    <text evidence="10">The sequence shown here is derived from an EMBL/GenBank/DDBJ whole genome shotgun (WGS) entry which is preliminary data.</text>
</comment>
<dbReference type="SUPFAM" id="SSF117143">
    <property type="entry name" value="Flagellar hook protein flgE"/>
    <property type="match status" value="1"/>
</dbReference>
<evidence type="ECO:0000256" key="1">
    <source>
        <dbReference type="ARBA" id="ARBA00004117"/>
    </source>
</evidence>
<keyword evidence="10" id="KW-0282">Flagellum</keyword>
<evidence type="ECO:0000259" key="8">
    <source>
        <dbReference type="Pfam" id="PF07559"/>
    </source>
</evidence>
<dbReference type="AlphaFoldDB" id="A0A267MKK5"/>
<organism evidence="10 11">
    <name type="scientific">Anaeromicrobium sediminis</name>
    <dbReference type="NCBI Taxonomy" id="1478221"/>
    <lineage>
        <taxon>Bacteria</taxon>
        <taxon>Bacillati</taxon>
        <taxon>Bacillota</taxon>
        <taxon>Clostridia</taxon>
        <taxon>Peptostreptococcales</taxon>
        <taxon>Thermotaleaceae</taxon>
        <taxon>Anaeromicrobium</taxon>
    </lineage>
</organism>
<evidence type="ECO:0000256" key="4">
    <source>
        <dbReference type="ARBA" id="ARBA00023143"/>
    </source>
</evidence>
<feature type="domain" description="Flagellar basal body rod protein N-terminal" evidence="6">
    <location>
        <begin position="5"/>
        <end position="35"/>
    </location>
</feature>
<dbReference type="NCBIfam" id="TIGR03506">
    <property type="entry name" value="FlgEFG_subfam"/>
    <property type="match status" value="1"/>
</dbReference>
<dbReference type="GO" id="GO:0009424">
    <property type="term" value="C:bacterial-type flagellum hook"/>
    <property type="evidence" value="ECO:0007669"/>
    <property type="project" value="TreeGrafter"/>
</dbReference>
<keyword evidence="10" id="KW-0969">Cilium</keyword>
<evidence type="ECO:0000256" key="5">
    <source>
        <dbReference type="RuleBase" id="RU362116"/>
    </source>
</evidence>
<dbReference type="InterPro" id="IPR010930">
    <property type="entry name" value="Flg_bb/hook_C_dom"/>
</dbReference>
<feature type="domain" description="Flagellar hook protein FlgE/F/G-like D1" evidence="9">
    <location>
        <begin position="96"/>
        <end position="138"/>
    </location>
</feature>
<dbReference type="Proteomes" id="UP000216024">
    <property type="component" value="Unassembled WGS sequence"/>
</dbReference>
<dbReference type="InterPro" id="IPR011491">
    <property type="entry name" value="FlgE_D2"/>
</dbReference>
<dbReference type="PANTHER" id="PTHR30435">
    <property type="entry name" value="FLAGELLAR PROTEIN"/>
    <property type="match status" value="1"/>
</dbReference>
<dbReference type="Pfam" id="PF07559">
    <property type="entry name" value="FlgE_D2"/>
    <property type="match status" value="1"/>
</dbReference>
<dbReference type="GO" id="GO:0009425">
    <property type="term" value="C:bacterial-type flagellum basal body"/>
    <property type="evidence" value="ECO:0007669"/>
    <property type="project" value="UniProtKB-SubCell"/>
</dbReference>
<proteinExistence type="inferred from homology"/>
<feature type="domain" description="Flagellar hook protein FlgE D2" evidence="8">
    <location>
        <begin position="205"/>
        <end position="324"/>
    </location>
</feature>
<dbReference type="InterPro" id="IPR037058">
    <property type="entry name" value="Falgellar_hook_FlgE_sf"/>
</dbReference>
<sequence length="445" mass="47681">MMSAMYSGVSGMQAHQVKLDVISNNIANINTVGYKAQTVSFEEVYSQTLNGATAPSDSGRGGTNPMQLGHGVTVSSINTINTQGSMQLTGGTTDFAIDGDGYFIVQDPSGAYMFTRAGNFGLDTDGNLVTADGLYVCGWQEYEALPDGTYVFDTTKDPEPINIFSDEYNKNKNNIAPKATENVVLNGNLDASESPKGSGTSDIGTPPETADFTMPFTAYDDLGNDYEVDVNFTKCYVDDSDPDNPVTTWYWEMPSDGSSSSSGYIKFDKDGNIVEEDGFDTKVDVEVTPDSSTGTGSFTMTIDFESVSMYDAESSVNPLNVDGYPSAELNDFYIGADGVIMGVYSNGQQQPLGMMSLATFSNPAGLERVGNNLFMATANSGDFNQAYAPGTQGAGTLSVGFLEMSNVDLSSEFTEMVIAQRGFQANSRIITTADEMIQELINLKR</sequence>
<dbReference type="PANTHER" id="PTHR30435:SF1">
    <property type="entry name" value="FLAGELLAR HOOK PROTEIN FLGE"/>
    <property type="match status" value="1"/>
</dbReference>
<dbReference type="GO" id="GO:0071978">
    <property type="term" value="P:bacterial-type flagellum-dependent swarming motility"/>
    <property type="evidence" value="ECO:0007669"/>
    <property type="project" value="TreeGrafter"/>
</dbReference>
<evidence type="ECO:0000256" key="3">
    <source>
        <dbReference type="ARBA" id="ARBA00019015"/>
    </source>
</evidence>
<dbReference type="GO" id="GO:0005829">
    <property type="term" value="C:cytosol"/>
    <property type="evidence" value="ECO:0007669"/>
    <property type="project" value="TreeGrafter"/>
</dbReference>
<dbReference type="InterPro" id="IPR001444">
    <property type="entry name" value="Flag_bb_rod_N"/>
</dbReference>
<dbReference type="PROSITE" id="PS00588">
    <property type="entry name" value="FLAGELLA_BB_ROD"/>
    <property type="match status" value="1"/>
</dbReference>
<dbReference type="InterPro" id="IPR037925">
    <property type="entry name" value="FlgE/F/G-like"/>
</dbReference>
<feature type="domain" description="Flagellar basal-body/hook protein C-terminal" evidence="7">
    <location>
        <begin position="400"/>
        <end position="443"/>
    </location>
</feature>
<dbReference type="InterPro" id="IPR020013">
    <property type="entry name" value="Flagellar_FlgE/F/G"/>
</dbReference>
<evidence type="ECO:0000313" key="11">
    <source>
        <dbReference type="Proteomes" id="UP000216024"/>
    </source>
</evidence>
<evidence type="ECO:0000259" key="6">
    <source>
        <dbReference type="Pfam" id="PF00460"/>
    </source>
</evidence>
<evidence type="ECO:0000256" key="2">
    <source>
        <dbReference type="ARBA" id="ARBA00009677"/>
    </source>
</evidence>
<evidence type="ECO:0000313" key="10">
    <source>
        <dbReference type="EMBL" id="PAB60124.1"/>
    </source>
</evidence>
<reference evidence="10 11" key="1">
    <citation type="submission" date="2017-06" db="EMBL/GenBank/DDBJ databases">
        <title>Draft genome sequence of anaerobic fermentative bacterium Anaeromicrobium sediminis DY2726D isolated from West Pacific Ocean sediments.</title>
        <authorList>
            <person name="Zeng X."/>
        </authorList>
    </citation>
    <scope>NUCLEOTIDE SEQUENCE [LARGE SCALE GENOMIC DNA]</scope>
    <source>
        <strain evidence="10 11">DY2726D</strain>
    </source>
</reference>
<dbReference type="OrthoDB" id="9804559at2"/>
<dbReference type="EMBL" id="NIBG01000004">
    <property type="protein sequence ID" value="PAB60124.1"/>
    <property type="molecule type" value="Genomic_DNA"/>
</dbReference>
<keyword evidence="4 5" id="KW-0975">Bacterial flagellum</keyword>
<keyword evidence="10" id="KW-0966">Cell projection</keyword>
<dbReference type="InterPro" id="IPR019776">
    <property type="entry name" value="Flagellar_basal_body_rod_CS"/>
</dbReference>
<name>A0A267MKK5_9FIRM</name>
<comment type="similarity">
    <text evidence="2 5">Belongs to the flagella basal body rod proteins family.</text>
</comment>
<dbReference type="InterPro" id="IPR053967">
    <property type="entry name" value="LlgE_F_G-like_D1"/>
</dbReference>
<evidence type="ECO:0000259" key="9">
    <source>
        <dbReference type="Pfam" id="PF22692"/>
    </source>
</evidence>
<dbReference type="Pfam" id="PF06429">
    <property type="entry name" value="Flg_bbr_C"/>
    <property type="match status" value="1"/>
</dbReference>
<dbReference type="Gene3D" id="2.60.98.20">
    <property type="entry name" value="Flagellar hook protein FlgE"/>
    <property type="match status" value="1"/>
</dbReference>
<keyword evidence="11" id="KW-1185">Reference proteome</keyword>
<protein>
    <recommendedName>
        <fullName evidence="3 5">Flagellar hook protein FlgE</fullName>
    </recommendedName>
</protein>